<reference evidence="1" key="1">
    <citation type="journal article" date="2021" name="Microb. Physiol.">
        <title>Proteogenomic Insights into the Physiology of Marine, Sulfate-Reducing, Filamentous Desulfonema limicola and Desulfonema magnum.</title>
        <authorList>
            <person name="Schnaars V."/>
            <person name="Wohlbrand L."/>
            <person name="Scheve S."/>
            <person name="Hinrichs C."/>
            <person name="Reinhardt R."/>
            <person name="Rabus R."/>
        </authorList>
    </citation>
    <scope>NUCLEOTIDE SEQUENCE</scope>
    <source>
        <strain evidence="1">4be13</strain>
    </source>
</reference>
<gene>
    <name evidence="1" type="ORF">dnm_002890</name>
</gene>
<dbReference type="Proteomes" id="UP000663722">
    <property type="component" value="Chromosome"/>
</dbReference>
<proteinExistence type="predicted"/>
<keyword evidence="2" id="KW-1185">Reference proteome</keyword>
<sequence>MCPGAFVAVFLQRRHREPVRKAIPNGSGVQKLYFCACEKAFFALRRKYR</sequence>
<protein>
    <submittedName>
        <fullName evidence="1">Uncharacterized protein</fullName>
    </submittedName>
</protein>
<evidence type="ECO:0000313" key="1">
    <source>
        <dbReference type="EMBL" id="QTA84295.1"/>
    </source>
</evidence>
<dbReference type="AlphaFoldDB" id="A0A975BFU8"/>
<evidence type="ECO:0000313" key="2">
    <source>
        <dbReference type="Proteomes" id="UP000663722"/>
    </source>
</evidence>
<dbReference type="EMBL" id="CP061800">
    <property type="protein sequence ID" value="QTA84295.1"/>
    <property type="molecule type" value="Genomic_DNA"/>
</dbReference>
<organism evidence="1 2">
    <name type="scientific">Desulfonema magnum</name>
    <dbReference type="NCBI Taxonomy" id="45655"/>
    <lineage>
        <taxon>Bacteria</taxon>
        <taxon>Pseudomonadati</taxon>
        <taxon>Thermodesulfobacteriota</taxon>
        <taxon>Desulfobacteria</taxon>
        <taxon>Desulfobacterales</taxon>
        <taxon>Desulfococcaceae</taxon>
        <taxon>Desulfonema</taxon>
    </lineage>
</organism>
<dbReference type="KEGG" id="dmm:dnm_002890"/>
<accession>A0A975BFU8</accession>
<name>A0A975BFU8_9BACT</name>